<dbReference type="PANTHER" id="PTHR30055:SF234">
    <property type="entry name" value="HTH-TYPE TRANSCRIPTIONAL REGULATOR BETI"/>
    <property type="match status" value="1"/>
</dbReference>
<evidence type="ECO:0000259" key="5">
    <source>
        <dbReference type="PROSITE" id="PS50977"/>
    </source>
</evidence>
<evidence type="ECO:0000313" key="7">
    <source>
        <dbReference type="Proteomes" id="UP000236723"/>
    </source>
</evidence>
<organism evidence="6 7">
    <name type="scientific">Thermomonospora echinospora</name>
    <dbReference type="NCBI Taxonomy" id="1992"/>
    <lineage>
        <taxon>Bacteria</taxon>
        <taxon>Bacillati</taxon>
        <taxon>Actinomycetota</taxon>
        <taxon>Actinomycetes</taxon>
        <taxon>Streptosporangiales</taxon>
        <taxon>Thermomonosporaceae</taxon>
        <taxon>Thermomonospora</taxon>
    </lineage>
</organism>
<keyword evidence="1" id="KW-0805">Transcription regulation</keyword>
<dbReference type="PROSITE" id="PS50977">
    <property type="entry name" value="HTH_TETR_2"/>
    <property type="match status" value="1"/>
</dbReference>
<dbReference type="InterPro" id="IPR036271">
    <property type="entry name" value="Tet_transcr_reg_TetR-rel_C_sf"/>
</dbReference>
<feature type="DNA-binding region" description="H-T-H motif" evidence="4">
    <location>
        <begin position="35"/>
        <end position="54"/>
    </location>
</feature>
<feature type="domain" description="HTH tetR-type" evidence="5">
    <location>
        <begin position="14"/>
        <end position="72"/>
    </location>
</feature>
<proteinExistence type="predicted"/>
<name>A0A1H5TWM7_9ACTN</name>
<gene>
    <name evidence="6" type="ORF">SAMN04489712_101750</name>
</gene>
<keyword evidence="2 4" id="KW-0238">DNA-binding</keyword>
<dbReference type="Pfam" id="PF00440">
    <property type="entry name" value="TetR_N"/>
    <property type="match status" value="1"/>
</dbReference>
<dbReference type="GO" id="GO:0003700">
    <property type="term" value="F:DNA-binding transcription factor activity"/>
    <property type="evidence" value="ECO:0007669"/>
    <property type="project" value="TreeGrafter"/>
</dbReference>
<evidence type="ECO:0000313" key="6">
    <source>
        <dbReference type="EMBL" id="SEF66417.1"/>
    </source>
</evidence>
<protein>
    <submittedName>
        <fullName evidence="6">DNA-binding transcriptional regulator, AcrR family</fullName>
    </submittedName>
</protein>
<evidence type="ECO:0000256" key="1">
    <source>
        <dbReference type="ARBA" id="ARBA00023015"/>
    </source>
</evidence>
<dbReference type="AlphaFoldDB" id="A0A1H5TWM7"/>
<dbReference type="PANTHER" id="PTHR30055">
    <property type="entry name" value="HTH-TYPE TRANSCRIPTIONAL REGULATOR RUTR"/>
    <property type="match status" value="1"/>
</dbReference>
<dbReference type="InterPro" id="IPR001647">
    <property type="entry name" value="HTH_TetR"/>
</dbReference>
<sequence length="198" mass="21443">MYTSGMENESGVRGRTRRAILAAAASVLARDRAATLADIAEAAGVGRSTLHRYFADREELINAVVEDSLTVISQSIDEAALGQGPPLEAMRRLVAAMLDVADRLMFLWGDPRVLDAFDKSSPAEDGSEAAPQSVADLIERGQAEGVFDPEVSVDWIQNVLWAVVYTGVEQVEKGLMPRHGVHATVVRTFENGIRRHAS</sequence>
<reference evidence="6" key="1">
    <citation type="submission" date="2016-10" db="EMBL/GenBank/DDBJ databases">
        <authorList>
            <person name="de Groot N.N."/>
        </authorList>
    </citation>
    <scope>NUCLEOTIDE SEQUENCE [LARGE SCALE GENOMIC DNA]</scope>
    <source>
        <strain evidence="6">DSM 43163</strain>
    </source>
</reference>
<keyword evidence="7" id="KW-1185">Reference proteome</keyword>
<dbReference type="InterPro" id="IPR050109">
    <property type="entry name" value="HTH-type_TetR-like_transc_reg"/>
</dbReference>
<evidence type="ECO:0000256" key="4">
    <source>
        <dbReference type="PROSITE-ProRule" id="PRU00335"/>
    </source>
</evidence>
<dbReference type="GO" id="GO:0000976">
    <property type="term" value="F:transcription cis-regulatory region binding"/>
    <property type="evidence" value="ECO:0007669"/>
    <property type="project" value="TreeGrafter"/>
</dbReference>
<dbReference type="EMBL" id="FNVO01000001">
    <property type="protein sequence ID" value="SEF66417.1"/>
    <property type="molecule type" value="Genomic_DNA"/>
</dbReference>
<keyword evidence="3" id="KW-0804">Transcription</keyword>
<dbReference type="InterPro" id="IPR009057">
    <property type="entry name" value="Homeodomain-like_sf"/>
</dbReference>
<evidence type="ECO:0000256" key="3">
    <source>
        <dbReference type="ARBA" id="ARBA00023163"/>
    </source>
</evidence>
<dbReference type="SUPFAM" id="SSF46689">
    <property type="entry name" value="Homeodomain-like"/>
    <property type="match status" value="1"/>
</dbReference>
<dbReference type="Proteomes" id="UP000236723">
    <property type="component" value="Unassembled WGS sequence"/>
</dbReference>
<evidence type="ECO:0000256" key="2">
    <source>
        <dbReference type="ARBA" id="ARBA00023125"/>
    </source>
</evidence>
<dbReference type="Gene3D" id="1.10.357.10">
    <property type="entry name" value="Tetracycline Repressor, domain 2"/>
    <property type="match status" value="1"/>
</dbReference>
<dbReference type="SUPFAM" id="SSF48498">
    <property type="entry name" value="Tetracyclin repressor-like, C-terminal domain"/>
    <property type="match status" value="1"/>
</dbReference>
<accession>A0A1H5TWM7</accession>